<keyword evidence="4" id="KW-0238">DNA-binding</keyword>
<dbReference type="InterPro" id="IPR003018">
    <property type="entry name" value="GAF"/>
</dbReference>
<dbReference type="InterPro" id="IPR002078">
    <property type="entry name" value="Sigma_54_int"/>
</dbReference>
<evidence type="ECO:0000259" key="6">
    <source>
        <dbReference type="PROSITE" id="PS50045"/>
    </source>
</evidence>
<dbReference type="Pfam" id="PF01590">
    <property type="entry name" value="GAF"/>
    <property type="match status" value="1"/>
</dbReference>
<keyword evidence="5" id="KW-0804">Transcription</keyword>
<dbReference type="Gene3D" id="3.30.450.40">
    <property type="match status" value="1"/>
</dbReference>
<dbReference type="PANTHER" id="PTHR32071:SF81">
    <property type="entry name" value="PROPIONATE CATABOLISM OPERON REGULATORY PROTEIN"/>
    <property type="match status" value="1"/>
</dbReference>
<dbReference type="InterPro" id="IPR058031">
    <property type="entry name" value="AAA_lid_NorR"/>
</dbReference>
<accession>A0ABX8EBC8</accession>
<name>A0ABX8EBC8_9ACTN</name>
<feature type="domain" description="Sigma-54 factor interaction" evidence="6">
    <location>
        <begin position="343"/>
        <end position="402"/>
    </location>
</feature>
<dbReference type="Gene3D" id="1.10.10.60">
    <property type="entry name" value="Homeodomain-like"/>
    <property type="match status" value="1"/>
</dbReference>
<keyword evidence="2" id="KW-0067">ATP-binding</keyword>
<dbReference type="SUPFAM" id="SSF46689">
    <property type="entry name" value="Homeodomain-like"/>
    <property type="match status" value="1"/>
</dbReference>
<evidence type="ECO:0000256" key="2">
    <source>
        <dbReference type="ARBA" id="ARBA00022840"/>
    </source>
</evidence>
<organism evidence="7 8">
    <name type="scientific">Nocardioides aquaticus</name>
    <dbReference type="NCBI Taxonomy" id="160826"/>
    <lineage>
        <taxon>Bacteria</taxon>
        <taxon>Bacillati</taxon>
        <taxon>Actinomycetota</taxon>
        <taxon>Actinomycetes</taxon>
        <taxon>Propionibacteriales</taxon>
        <taxon>Nocardioidaceae</taxon>
        <taxon>Nocardioides</taxon>
    </lineage>
</organism>
<evidence type="ECO:0000313" key="8">
    <source>
        <dbReference type="Proteomes" id="UP000679307"/>
    </source>
</evidence>
<dbReference type="Pfam" id="PF25601">
    <property type="entry name" value="AAA_lid_14"/>
    <property type="match status" value="1"/>
</dbReference>
<dbReference type="PROSITE" id="PS50045">
    <property type="entry name" value="SIGMA54_INTERACT_4"/>
    <property type="match status" value="1"/>
</dbReference>
<evidence type="ECO:0000313" key="7">
    <source>
        <dbReference type="EMBL" id="QVT77698.1"/>
    </source>
</evidence>
<dbReference type="EMBL" id="CP075371">
    <property type="protein sequence ID" value="QVT77698.1"/>
    <property type="molecule type" value="Genomic_DNA"/>
</dbReference>
<keyword evidence="3" id="KW-0805">Transcription regulation</keyword>
<evidence type="ECO:0000256" key="3">
    <source>
        <dbReference type="ARBA" id="ARBA00023015"/>
    </source>
</evidence>
<dbReference type="RefSeq" id="WP_214057380.1">
    <property type="nucleotide sequence ID" value="NZ_CP075371.1"/>
</dbReference>
<dbReference type="Pfam" id="PF02954">
    <property type="entry name" value="HTH_8"/>
    <property type="match status" value="1"/>
</dbReference>
<reference evidence="7 8" key="1">
    <citation type="submission" date="2021-05" db="EMBL/GenBank/DDBJ databases">
        <title>Complete genome of Nocardioides aquaticus KCTC 9944T isolated from meromictic and hypersaline Ekho Lake, Antarctica.</title>
        <authorList>
            <person name="Hwang K."/>
            <person name="Kim K.M."/>
            <person name="Choe H."/>
        </authorList>
    </citation>
    <scope>NUCLEOTIDE SEQUENCE [LARGE SCALE GENOMIC DNA]</scope>
    <source>
        <strain evidence="7 8">KCTC 9944</strain>
    </source>
</reference>
<proteinExistence type="predicted"/>
<dbReference type="SUPFAM" id="SSF52540">
    <property type="entry name" value="P-loop containing nucleoside triphosphate hydrolases"/>
    <property type="match status" value="1"/>
</dbReference>
<evidence type="ECO:0000256" key="5">
    <source>
        <dbReference type="ARBA" id="ARBA00023163"/>
    </source>
</evidence>
<protein>
    <submittedName>
        <fullName evidence="7">Alginate biosynthesis transcriptional regulatory protein AlgB</fullName>
    </submittedName>
</protein>
<evidence type="ECO:0000256" key="1">
    <source>
        <dbReference type="ARBA" id="ARBA00022741"/>
    </source>
</evidence>
<gene>
    <name evidence="7" type="primary">algB</name>
    <name evidence="7" type="ORF">ENKNEFLB_00063</name>
</gene>
<dbReference type="InterPro" id="IPR009057">
    <property type="entry name" value="Homeodomain-like_sf"/>
</dbReference>
<keyword evidence="1" id="KW-0547">Nucleotide-binding</keyword>
<dbReference type="InterPro" id="IPR029016">
    <property type="entry name" value="GAF-like_dom_sf"/>
</dbReference>
<dbReference type="InterPro" id="IPR027417">
    <property type="entry name" value="P-loop_NTPase"/>
</dbReference>
<sequence>MGELEQHAPDRVVASWRRSEDYGVSHGEVQPRFSGAPPTESLFATCGREVLGDLHRSLAAEPVSLMLTDADGLVLDRRSGDHALLRALDAVHLAPGFSYAEREAGTNGLGLALADRTPTVVRSEQHYALSLRGYTCAAVPVLDPRTGRLEGALNLTTWSASHSDLLLALARSAAGTTTALMLARSGGGAAPTPSRGAVYRVEAPRLEPGSGTLTGLSASWTDALTQVRAAVASGRVVAVVGERGAGRTTLLAQAARAERPRGRVLAARVPAPDDVATWLDLWSPEVGKEHTTVLLGDADLLPAWAADRLRDLLPGAGPAGWGATAGRLEDLPAALVPLVGAVVQVPPLRERPDDVVPLARHLAHQVRGREVDLTPAAEQALRDHGWPGNVAELRDVVRDAATRTDVVDVRHLPAEVLSQGTHRLSRIETFERDEIVRVLTRPGVTMREGALELGMSRATVYRKIGQYGIRLPRG</sequence>
<keyword evidence="8" id="KW-1185">Reference proteome</keyword>
<dbReference type="Gene3D" id="3.40.50.300">
    <property type="entry name" value="P-loop containing nucleotide triphosphate hydrolases"/>
    <property type="match status" value="1"/>
</dbReference>
<dbReference type="Gene3D" id="1.10.8.60">
    <property type="match status" value="1"/>
</dbReference>
<dbReference type="Proteomes" id="UP000679307">
    <property type="component" value="Chromosome"/>
</dbReference>
<dbReference type="InterPro" id="IPR002197">
    <property type="entry name" value="HTH_Fis"/>
</dbReference>
<dbReference type="PANTHER" id="PTHR32071">
    <property type="entry name" value="TRANSCRIPTIONAL REGULATORY PROTEIN"/>
    <property type="match status" value="1"/>
</dbReference>
<evidence type="ECO:0000256" key="4">
    <source>
        <dbReference type="ARBA" id="ARBA00023125"/>
    </source>
</evidence>